<feature type="non-terminal residue" evidence="2">
    <location>
        <position position="1"/>
    </location>
</feature>
<accession>A0A6L9QCZ7</accession>
<evidence type="ECO:0000256" key="1">
    <source>
        <dbReference type="SAM" id="MobiDB-lite"/>
    </source>
</evidence>
<protein>
    <submittedName>
        <fullName evidence="2">Uncharacterized protein</fullName>
    </submittedName>
</protein>
<organism evidence="2 3">
    <name type="scientific">Actinomadura bangladeshensis</name>
    <dbReference type="NCBI Taxonomy" id="453573"/>
    <lineage>
        <taxon>Bacteria</taxon>
        <taxon>Bacillati</taxon>
        <taxon>Actinomycetota</taxon>
        <taxon>Actinomycetes</taxon>
        <taxon>Streptosporangiales</taxon>
        <taxon>Thermomonosporaceae</taxon>
        <taxon>Actinomadura</taxon>
    </lineage>
</organism>
<sequence>RHRQAEDPYQPGDRQPPRRPGELPVREPGAHLPGRPSDDGAPNGLFQPRAERAQEAAEHGSTGSNGVYRPSGRTGPQSVVPEA</sequence>
<proteinExistence type="predicted"/>
<name>A0A6L9QCZ7_9ACTN</name>
<feature type="non-terminal residue" evidence="2">
    <location>
        <position position="83"/>
    </location>
</feature>
<gene>
    <name evidence="2" type="ORF">G3I70_10780</name>
</gene>
<comment type="caution">
    <text evidence="2">The sequence shown here is derived from an EMBL/GenBank/DDBJ whole genome shotgun (WGS) entry which is preliminary data.</text>
</comment>
<dbReference type="Proteomes" id="UP000475532">
    <property type="component" value="Unassembled WGS sequence"/>
</dbReference>
<feature type="compositionally biased region" description="Basic and acidic residues" evidence="1">
    <location>
        <begin position="15"/>
        <end position="29"/>
    </location>
</feature>
<dbReference type="AlphaFoldDB" id="A0A6L9QCZ7"/>
<feature type="region of interest" description="Disordered" evidence="1">
    <location>
        <begin position="1"/>
        <end position="83"/>
    </location>
</feature>
<reference evidence="2 3" key="1">
    <citation type="submission" date="2020-01" db="EMBL/GenBank/DDBJ databases">
        <title>Insect and environment-associated Actinomycetes.</title>
        <authorList>
            <person name="Currrie C."/>
            <person name="Chevrette M."/>
            <person name="Carlson C."/>
            <person name="Stubbendieck R."/>
            <person name="Wendt-Pienkowski E."/>
        </authorList>
    </citation>
    <scope>NUCLEOTIDE SEQUENCE [LARGE SCALE GENOMIC DNA]</scope>
    <source>
        <strain evidence="2 3">SID10258</strain>
    </source>
</reference>
<evidence type="ECO:0000313" key="3">
    <source>
        <dbReference type="Proteomes" id="UP000475532"/>
    </source>
</evidence>
<feature type="compositionally biased region" description="Basic and acidic residues" evidence="1">
    <location>
        <begin position="49"/>
        <end position="58"/>
    </location>
</feature>
<evidence type="ECO:0000313" key="2">
    <source>
        <dbReference type="EMBL" id="NEA22972.1"/>
    </source>
</evidence>
<dbReference type="EMBL" id="JAAGLI010000275">
    <property type="protein sequence ID" value="NEA22972.1"/>
    <property type="molecule type" value="Genomic_DNA"/>
</dbReference>